<reference evidence="2" key="1">
    <citation type="journal article" date="2020" name="bioRxiv">
        <title>Whole genome comparisons of ergot fungi reveals the divergence and evolution of species within the genus Claviceps are the result of varying mechanisms driving genome evolution and host range expansion.</title>
        <authorList>
            <person name="Wyka S.A."/>
            <person name="Mondo S.J."/>
            <person name="Liu M."/>
            <person name="Dettman J."/>
            <person name="Nalam V."/>
            <person name="Broders K.D."/>
        </authorList>
    </citation>
    <scope>NUCLEOTIDE SEQUENCE</scope>
    <source>
        <strain evidence="2">CCC 489</strain>
    </source>
</reference>
<gene>
    <name evidence="2" type="ORF">E4U42_006153</name>
</gene>
<evidence type="ECO:0000256" key="1">
    <source>
        <dbReference type="SAM" id="MobiDB-lite"/>
    </source>
</evidence>
<comment type="caution">
    <text evidence="2">The sequence shown here is derived from an EMBL/GenBank/DDBJ whole genome shotgun (WGS) entry which is preliminary data.</text>
</comment>
<sequence length="157" mass="16434">MGSATAEGATTGVMTQAHTALSFLVSQPPIHDPYSSTTHSTSDDTVWIAPSTDFGHRRHPIRVHSGVFRHSDSSGMQREPSDASIPGPRHRRMGENGDEDKKRVPRRGGCRSRGVLLARIALVMDASGVLAGSGLAESLLGGALGALSADPCTSAVH</sequence>
<organism evidence="2 3">
    <name type="scientific">Claviceps africana</name>
    <dbReference type="NCBI Taxonomy" id="83212"/>
    <lineage>
        <taxon>Eukaryota</taxon>
        <taxon>Fungi</taxon>
        <taxon>Dikarya</taxon>
        <taxon>Ascomycota</taxon>
        <taxon>Pezizomycotina</taxon>
        <taxon>Sordariomycetes</taxon>
        <taxon>Hypocreomycetidae</taxon>
        <taxon>Hypocreales</taxon>
        <taxon>Clavicipitaceae</taxon>
        <taxon>Claviceps</taxon>
    </lineage>
</organism>
<feature type="compositionally biased region" description="Basic and acidic residues" evidence="1">
    <location>
        <begin position="93"/>
        <end position="102"/>
    </location>
</feature>
<accession>A0A8K0J4T2</accession>
<dbReference type="EMBL" id="SRPY01000606">
    <property type="protein sequence ID" value="KAG5920572.1"/>
    <property type="molecule type" value="Genomic_DNA"/>
</dbReference>
<dbReference type="AlphaFoldDB" id="A0A8K0J4T2"/>
<dbReference type="Proteomes" id="UP000811619">
    <property type="component" value="Unassembled WGS sequence"/>
</dbReference>
<protein>
    <submittedName>
        <fullName evidence="2">Uncharacterized protein</fullName>
    </submittedName>
</protein>
<evidence type="ECO:0000313" key="3">
    <source>
        <dbReference type="Proteomes" id="UP000811619"/>
    </source>
</evidence>
<feature type="region of interest" description="Disordered" evidence="1">
    <location>
        <begin position="68"/>
        <end position="108"/>
    </location>
</feature>
<evidence type="ECO:0000313" key="2">
    <source>
        <dbReference type="EMBL" id="KAG5920572.1"/>
    </source>
</evidence>
<keyword evidence="3" id="KW-1185">Reference proteome</keyword>
<name>A0A8K0J4T2_9HYPO</name>
<proteinExistence type="predicted"/>